<reference evidence="10 11" key="1">
    <citation type="submission" date="2013-08" db="EMBL/GenBank/DDBJ databases">
        <authorList>
            <person name="Durkin A.S."/>
            <person name="Haft D.R."/>
            <person name="McCorrison J."/>
            <person name="Torralba M."/>
            <person name="Gillis M."/>
            <person name="Haft D.H."/>
            <person name="Methe B."/>
            <person name="Sutton G."/>
            <person name="Nelson K.E."/>
        </authorList>
    </citation>
    <scope>NUCLEOTIDE SEQUENCE [LARGE SCALE GENOMIC DNA]</scope>
    <source>
        <strain evidence="10 11">F0067</strain>
    </source>
</reference>
<comment type="domain">
    <text evidence="8">The N-terminal region contains the highly conserved SGGXDS motif, predicted to be a P-loop motif involved in ATP binding.</text>
</comment>
<comment type="catalytic activity">
    <reaction evidence="7 8">
        <text>cytidine(34) in tRNA(Ile2) + L-lysine + ATP = lysidine(34) in tRNA(Ile2) + AMP + diphosphate + H(+)</text>
        <dbReference type="Rhea" id="RHEA:43744"/>
        <dbReference type="Rhea" id="RHEA-COMP:10625"/>
        <dbReference type="Rhea" id="RHEA-COMP:10670"/>
        <dbReference type="ChEBI" id="CHEBI:15378"/>
        <dbReference type="ChEBI" id="CHEBI:30616"/>
        <dbReference type="ChEBI" id="CHEBI:32551"/>
        <dbReference type="ChEBI" id="CHEBI:33019"/>
        <dbReference type="ChEBI" id="CHEBI:82748"/>
        <dbReference type="ChEBI" id="CHEBI:83665"/>
        <dbReference type="ChEBI" id="CHEBI:456215"/>
        <dbReference type="EC" id="6.3.4.19"/>
    </reaction>
</comment>
<dbReference type="GO" id="GO:0032267">
    <property type="term" value="F:tRNA(Ile)-lysidine synthase activity"/>
    <property type="evidence" value="ECO:0007669"/>
    <property type="project" value="UniProtKB-EC"/>
</dbReference>
<dbReference type="GO" id="GO:0005524">
    <property type="term" value="F:ATP binding"/>
    <property type="evidence" value="ECO:0007669"/>
    <property type="project" value="UniProtKB-UniRule"/>
</dbReference>
<evidence type="ECO:0000256" key="7">
    <source>
        <dbReference type="ARBA" id="ARBA00048539"/>
    </source>
</evidence>
<dbReference type="AlphaFoldDB" id="U2QLQ7"/>
<dbReference type="EMBL" id="AWEY01000009">
    <property type="protein sequence ID" value="ERK39732.1"/>
    <property type="molecule type" value="Genomic_DNA"/>
</dbReference>
<feature type="domain" description="Lysidine-tRNA(Ile) synthetase C-terminal" evidence="9">
    <location>
        <begin position="372"/>
        <end position="445"/>
    </location>
</feature>
<dbReference type="InterPro" id="IPR012094">
    <property type="entry name" value="tRNA_Ile_lys_synt"/>
</dbReference>
<name>U2QLQ7_9BACT</name>
<dbReference type="HAMAP" id="MF_01161">
    <property type="entry name" value="tRNA_Ile_lys_synt"/>
    <property type="match status" value="1"/>
</dbReference>
<dbReference type="Proteomes" id="UP000016648">
    <property type="component" value="Unassembled WGS sequence"/>
</dbReference>
<protein>
    <recommendedName>
        <fullName evidence="8">tRNA(Ile)-lysidine synthase</fullName>
        <ecNumber evidence="8">6.3.4.19</ecNumber>
    </recommendedName>
    <alternativeName>
        <fullName evidence="8">tRNA(Ile)-2-lysyl-cytidine synthase</fullName>
    </alternativeName>
    <alternativeName>
        <fullName evidence="8">tRNA(Ile)-lysidine synthetase</fullName>
    </alternativeName>
</protein>
<dbReference type="InterPro" id="IPR012795">
    <property type="entry name" value="tRNA_Ile_lys_synt_N"/>
</dbReference>
<proteinExistence type="inferred from homology"/>
<dbReference type="SUPFAM" id="SSF56037">
    <property type="entry name" value="PheT/TilS domain"/>
    <property type="match status" value="1"/>
</dbReference>
<organism evidence="10 11">
    <name type="scientific">Segatella baroniae F0067</name>
    <dbReference type="NCBI Taxonomy" id="1115809"/>
    <lineage>
        <taxon>Bacteria</taxon>
        <taxon>Pseudomonadati</taxon>
        <taxon>Bacteroidota</taxon>
        <taxon>Bacteroidia</taxon>
        <taxon>Bacteroidales</taxon>
        <taxon>Prevotellaceae</taxon>
        <taxon>Segatella</taxon>
    </lineage>
</organism>
<dbReference type="Pfam" id="PF01171">
    <property type="entry name" value="ATP_bind_3"/>
    <property type="match status" value="1"/>
</dbReference>
<gene>
    <name evidence="8" type="primary">tilS</name>
    <name evidence="10" type="ORF">HMPREF9135_2239</name>
</gene>
<dbReference type="CDD" id="cd01992">
    <property type="entry name" value="TilS_N"/>
    <property type="match status" value="1"/>
</dbReference>
<dbReference type="Gene3D" id="3.40.50.620">
    <property type="entry name" value="HUPs"/>
    <property type="match status" value="1"/>
</dbReference>
<evidence type="ECO:0000256" key="8">
    <source>
        <dbReference type="HAMAP-Rule" id="MF_01161"/>
    </source>
</evidence>
<evidence type="ECO:0000313" key="11">
    <source>
        <dbReference type="Proteomes" id="UP000016648"/>
    </source>
</evidence>
<evidence type="ECO:0000256" key="4">
    <source>
        <dbReference type="ARBA" id="ARBA00022694"/>
    </source>
</evidence>
<sequence length="450" mass="51375">MSMKGLKEQVRQFIVANQLLGKNQKYLVALSGGADSVCLLNLCLELGYDIEAVHCNFHLRGKESDRDELFCETLCKDKNIPFHRAHFNTKAYAALHKVSIEMAARELRYSYFEQLRKDINASAILVAHHLDDVVETVLINLVRGTGIHGLQGIKARQHHIVRPLLEVSRCDILAYLDTIRQDYVTDSSNMVDDVQRNKLRLNIIPLLKNFNPAASKNIAKTAKRISMAAQIFDEAIECKMAKVVTRSNKEETRLSIQALKQDIAPEYLLFEVLRTKSFSPNQVEQIALNLEASPGARWESATHVLLIDREEIVIQPRKKEQGHDLRIPDVGNYIFDEVRRFKFAIFPKPVDFIPSKDNDVVTLDADKVQFPLTIRHAQTGDKFFPFGMKGSKLISDYLTDLKLNCFEKQSQLIIVDATDKVIYIAGKRVDDRCRISQDTANILRIKYHKE</sequence>
<feature type="binding site" evidence="8">
    <location>
        <begin position="31"/>
        <end position="36"/>
    </location>
    <ligand>
        <name>ATP</name>
        <dbReference type="ChEBI" id="CHEBI:30616"/>
    </ligand>
</feature>
<keyword evidence="6 8" id="KW-0067">ATP-binding</keyword>
<evidence type="ECO:0000256" key="2">
    <source>
        <dbReference type="ARBA" id="ARBA00022490"/>
    </source>
</evidence>
<dbReference type="PANTHER" id="PTHR43033:SF1">
    <property type="entry name" value="TRNA(ILE)-LYSIDINE SYNTHASE-RELATED"/>
    <property type="match status" value="1"/>
</dbReference>
<evidence type="ECO:0000256" key="5">
    <source>
        <dbReference type="ARBA" id="ARBA00022741"/>
    </source>
</evidence>
<dbReference type="PANTHER" id="PTHR43033">
    <property type="entry name" value="TRNA(ILE)-LYSIDINE SYNTHASE-RELATED"/>
    <property type="match status" value="1"/>
</dbReference>
<dbReference type="GO" id="GO:0006400">
    <property type="term" value="P:tRNA modification"/>
    <property type="evidence" value="ECO:0007669"/>
    <property type="project" value="UniProtKB-UniRule"/>
</dbReference>
<dbReference type="SMART" id="SM00977">
    <property type="entry name" value="TilS_C"/>
    <property type="match status" value="1"/>
</dbReference>
<dbReference type="InterPro" id="IPR012796">
    <property type="entry name" value="Lysidine-tRNA-synth_C"/>
</dbReference>
<dbReference type="EC" id="6.3.4.19" evidence="8"/>
<keyword evidence="2 8" id="KW-0963">Cytoplasm</keyword>
<evidence type="ECO:0000256" key="6">
    <source>
        <dbReference type="ARBA" id="ARBA00022840"/>
    </source>
</evidence>
<dbReference type="GO" id="GO:0005737">
    <property type="term" value="C:cytoplasm"/>
    <property type="evidence" value="ECO:0007669"/>
    <property type="project" value="UniProtKB-SubCell"/>
</dbReference>
<keyword evidence="3 8" id="KW-0436">Ligase</keyword>
<dbReference type="InterPro" id="IPR011063">
    <property type="entry name" value="TilS/TtcA_N"/>
</dbReference>
<dbReference type="SUPFAM" id="SSF52402">
    <property type="entry name" value="Adenine nucleotide alpha hydrolases-like"/>
    <property type="match status" value="1"/>
</dbReference>
<accession>U2QLQ7</accession>
<dbReference type="PATRIC" id="fig|1115809.3.peg.935"/>
<evidence type="ECO:0000259" key="9">
    <source>
        <dbReference type="SMART" id="SM00977"/>
    </source>
</evidence>
<keyword evidence="4 8" id="KW-0819">tRNA processing</keyword>
<dbReference type="NCBIfam" id="TIGR02432">
    <property type="entry name" value="lysidine_TilS_N"/>
    <property type="match status" value="1"/>
</dbReference>
<comment type="caution">
    <text evidence="10">The sequence shown here is derived from an EMBL/GenBank/DDBJ whole genome shotgun (WGS) entry which is preliminary data.</text>
</comment>
<comment type="similarity">
    <text evidence="8">Belongs to the tRNA(Ile)-lysidine synthase family.</text>
</comment>
<comment type="subcellular location">
    <subcellularLocation>
        <location evidence="1 8">Cytoplasm</location>
    </subcellularLocation>
</comment>
<dbReference type="NCBIfam" id="TIGR02433">
    <property type="entry name" value="lysidine_TilS_C"/>
    <property type="match status" value="1"/>
</dbReference>
<keyword evidence="11" id="KW-1185">Reference proteome</keyword>
<dbReference type="InterPro" id="IPR014729">
    <property type="entry name" value="Rossmann-like_a/b/a_fold"/>
</dbReference>
<evidence type="ECO:0000256" key="3">
    <source>
        <dbReference type="ARBA" id="ARBA00022598"/>
    </source>
</evidence>
<keyword evidence="5 8" id="KW-0547">Nucleotide-binding</keyword>
<evidence type="ECO:0000256" key="1">
    <source>
        <dbReference type="ARBA" id="ARBA00004496"/>
    </source>
</evidence>
<comment type="function">
    <text evidence="8">Ligates lysine onto the cytidine present at position 34 of the AUA codon-specific tRNA(Ile) that contains the anticodon CAU, in an ATP-dependent manner. Cytidine is converted to lysidine, thus changing the amino acid specificity of the tRNA from methionine to isoleucine.</text>
</comment>
<evidence type="ECO:0000313" key="10">
    <source>
        <dbReference type="EMBL" id="ERK39732.1"/>
    </source>
</evidence>